<evidence type="ECO:0000256" key="4">
    <source>
        <dbReference type="PROSITE-ProRule" id="PRU00282"/>
    </source>
</evidence>
<protein>
    <submittedName>
        <fullName evidence="6">Carrier protein</fullName>
    </submittedName>
</protein>
<feature type="repeat" description="Solcar" evidence="4">
    <location>
        <begin position="152"/>
        <end position="243"/>
    </location>
</feature>
<organism evidence="6 7">
    <name type="scientific">Trypanosoma theileri</name>
    <dbReference type="NCBI Taxonomy" id="67003"/>
    <lineage>
        <taxon>Eukaryota</taxon>
        <taxon>Discoba</taxon>
        <taxon>Euglenozoa</taxon>
        <taxon>Kinetoplastea</taxon>
        <taxon>Metakinetoplastina</taxon>
        <taxon>Trypanosomatida</taxon>
        <taxon>Trypanosomatidae</taxon>
        <taxon>Trypanosoma</taxon>
    </lineage>
</organism>
<gene>
    <name evidence="6" type="ORF">TM35_000252120</name>
</gene>
<dbReference type="InterPro" id="IPR018108">
    <property type="entry name" value="MCP_transmembrane"/>
</dbReference>
<keyword evidence="5" id="KW-0813">Transport</keyword>
<dbReference type="Pfam" id="PF00153">
    <property type="entry name" value="Mito_carr"/>
    <property type="match status" value="2"/>
</dbReference>
<dbReference type="PANTHER" id="PTHR46080:SF7">
    <property type="entry name" value="CARRIER PROTEIN, PUTATIVE-RELATED"/>
    <property type="match status" value="1"/>
</dbReference>
<dbReference type="PROSITE" id="PS50920">
    <property type="entry name" value="SOLCAR"/>
    <property type="match status" value="2"/>
</dbReference>
<sequence>MFESTLVSEERAPLDTYNRPTASSSIAVTEAIPSLCEVLVHNTDVGPHEHTNSINRSYSDLDSKWFLLYASGLCWARTALQQPFNLALARQQTCSAASSMSALQIVRHVYRSEGRLRGLTQGMAALTLGCALSEGMYLWLFEYNRERLPLENDTSRDAVSGYISDAACRLIHLPLSIVALRQMTANKVAGRSTQQRNGMLRTFSGMYREGGIRTVFAGYGTTLLVGCQWTAIWWAMYGYMKSQLYQLADGFLEDAEQLKKKRYLKSEAEDHKDNFYSTSSLSSWKEWLWAKDDNVILNSTASFCTSATTAVLFNPYLVLRANLQVTPNACMWRVARDLYRTRGVRGFYGGLALNIATCLIDGVLASTSYEYAKLWSDKTHMQKGM</sequence>
<dbReference type="AlphaFoldDB" id="A0A1X0NQB5"/>
<dbReference type="GO" id="GO:0016020">
    <property type="term" value="C:membrane"/>
    <property type="evidence" value="ECO:0007669"/>
    <property type="project" value="UniProtKB-SubCell"/>
</dbReference>
<dbReference type="InterPro" id="IPR023395">
    <property type="entry name" value="MCP_dom_sf"/>
</dbReference>
<evidence type="ECO:0000313" key="7">
    <source>
        <dbReference type="Proteomes" id="UP000192257"/>
    </source>
</evidence>
<keyword evidence="7" id="KW-1185">Reference proteome</keyword>
<dbReference type="SUPFAM" id="SSF103506">
    <property type="entry name" value="Mitochondrial carrier"/>
    <property type="match status" value="1"/>
</dbReference>
<reference evidence="6 7" key="1">
    <citation type="submission" date="2017-03" db="EMBL/GenBank/DDBJ databases">
        <title>An alternative strategy for trypanosome survival in the mammalian bloodstream revealed through genome and transcriptome analysis of the ubiquitous bovine parasite Trypanosoma (Megatrypanum) theileri.</title>
        <authorList>
            <person name="Kelly S."/>
            <person name="Ivens A."/>
            <person name="Mott A."/>
            <person name="O'Neill E."/>
            <person name="Emms D."/>
            <person name="Macleod O."/>
            <person name="Voorheis P."/>
            <person name="Matthews J."/>
            <person name="Matthews K."/>
            <person name="Carrington M."/>
        </authorList>
    </citation>
    <scope>NUCLEOTIDE SEQUENCE [LARGE SCALE GENOMIC DNA]</scope>
    <source>
        <strain evidence="6">Edinburgh</strain>
    </source>
</reference>
<evidence type="ECO:0000256" key="5">
    <source>
        <dbReference type="RuleBase" id="RU000488"/>
    </source>
</evidence>
<dbReference type="RefSeq" id="XP_028880982.1">
    <property type="nucleotide sequence ID" value="XM_029027803.1"/>
</dbReference>
<accession>A0A1X0NQB5</accession>
<comment type="similarity">
    <text evidence="5">Belongs to the mitochondrial carrier (TC 2.A.29) family.</text>
</comment>
<evidence type="ECO:0000256" key="3">
    <source>
        <dbReference type="ARBA" id="ARBA00023136"/>
    </source>
</evidence>
<keyword evidence="2 4" id="KW-0812">Transmembrane</keyword>
<dbReference type="PANTHER" id="PTHR46080">
    <property type="entry name" value="MITOCHONDRIAL SUBSTRATE CARRIER FAMILY PROTEIN J"/>
    <property type="match status" value="1"/>
</dbReference>
<evidence type="ECO:0000256" key="1">
    <source>
        <dbReference type="ARBA" id="ARBA00004141"/>
    </source>
</evidence>
<name>A0A1X0NQB5_9TRYP</name>
<dbReference type="Gene3D" id="1.50.40.10">
    <property type="entry name" value="Mitochondrial carrier domain"/>
    <property type="match status" value="1"/>
</dbReference>
<feature type="repeat" description="Solcar" evidence="4">
    <location>
        <begin position="293"/>
        <end position="375"/>
    </location>
</feature>
<proteinExistence type="inferred from homology"/>
<dbReference type="EMBL" id="NBCO01000025">
    <property type="protein sequence ID" value="ORC86916.1"/>
    <property type="molecule type" value="Genomic_DNA"/>
</dbReference>
<dbReference type="STRING" id="67003.A0A1X0NQB5"/>
<dbReference type="GeneID" id="39987583"/>
<dbReference type="OrthoDB" id="250329at2759"/>
<comment type="subcellular location">
    <subcellularLocation>
        <location evidence="1">Membrane</location>
        <topology evidence="1">Multi-pass membrane protein</topology>
    </subcellularLocation>
</comment>
<evidence type="ECO:0000313" key="6">
    <source>
        <dbReference type="EMBL" id="ORC86916.1"/>
    </source>
</evidence>
<dbReference type="Proteomes" id="UP000192257">
    <property type="component" value="Unassembled WGS sequence"/>
</dbReference>
<evidence type="ECO:0000256" key="2">
    <source>
        <dbReference type="ARBA" id="ARBA00022692"/>
    </source>
</evidence>
<dbReference type="VEuPathDB" id="TriTrypDB:TM35_000252120"/>
<comment type="caution">
    <text evidence="6">The sequence shown here is derived from an EMBL/GenBank/DDBJ whole genome shotgun (WGS) entry which is preliminary data.</text>
</comment>
<keyword evidence="3 4" id="KW-0472">Membrane</keyword>